<evidence type="ECO:0000256" key="4">
    <source>
        <dbReference type="ARBA" id="ARBA00023157"/>
    </source>
</evidence>
<name>A0A4Q8KCA8_9ARAC</name>
<protein>
    <submittedName>
        <fullName evidence="6">U24-Sparatoxin-Hju1az_1</fullName>
    </submittedName>
</protein>
<dbReference type="GO" id="GO:0008200">
    <property type="term" value="F:ion channel inhibitor activity"/>
    <property type="evidence" value="ECO:0007669"/>
    <property type="project" value="InterPro"/>
</dbReference>
<reference evidence="6" key="1">
    <citation type="submission" date="2017-05" db="EMBL/GenBank/DDBJ databases">
        <authorList>
            <person name="QRISCLOUD D."/>
        </authorList>
    </citation>
    <scope>NUCLEOTIDE SEQUENCE</scope>
</reference>
<evidence type="ECO:0000256" key="2">
    <source>
        <dbReference type="ARBA" id="ARBA00022525"/>
    </source>
</evidence>
<dbReference type="GO" id="GO:0005576">
    <property type="term" value="C:extracellular region"/>
    <property type="evidence" value="ECO:0007669"/>
    <property type="project" value="UniProtKB-SubCell"/>
</dbReference>
<dbReference type="InterPro" id="IPR011696">
    <property type="entry name" value="Huwentoxin-1"/>
</dbReference>
<accession>A0A4Q8KCA8</accession>
<proteinExistence type="predicted"/>
<evidence type="ECO:0000313" key="6">
    <source>
        <dbReference type="EMBL" id="SNX37556.1"/>
    </source>
</evidence>
<keyword evidence="2" id="KW-0964">Secreted</keyword>
<keyword evidence="3" id="KW-0800">Toxin</keyword>
<keyword evidence="4" id="KW-1015">Disulfide bond</keyword>
<reference evidence="6" key="2">
    <citation type="submission" date="2019-05" db="EMBL/GenBank/DDBJ databases">
        <title>Unravelling the molecular evolution of spider venoms.</title>
        <authorList>
            <person name="Pineda S."/>
        </authorList>
    </citation>
    <scope>NUCLEOTIDE SEQUENCE</scope>
</reference>
<sequence length="101" mass="11266">MKFAVVMTLLLVAFSAVALAEKSVERAALDLVIARGDCGWIFDSCEKHSDCCQADNWVCSKGLCKKEALVNSSCLDKKGETPDIRRNDSFPQYVNRFVIFQ</sequence>
<organism evidence="6">
    <name type="scientific">Heteropoda jugulans</name>
    <dbReference type="NCBI Taxonomy" id="1358901"/>
    <lineage>
        <taxon>Eukaryota</taxon>
        <taxon>Metazoa</taxon>
        <taxon>Ecdysozoa</taxon>
        <taxon>Arthropoda</taxon>
        <taxon>Chelicerata</taxon>
        <taxon>Arachnida</taxon>
        <taxon>Araneae</taxon>
        <taxon>Araneomorphae</taxon>
        <taxon>Entelegynae</taxon>
        <taxon>Dionycha</taxon>
        <taxon>Sparassidae</taxon>
        <taxon>Heteropoda</taxon>
    </lineage>
</organism>
<keyword evidence="5" id="KW-0732">Signal</keyword>
<comment type="subcellular location">
    <subcellularLocation>
        <location evidence="1">Secreted</location>
    </subcellularLocation>
</comment>
<evidence type="ECO:0000256" key="5">
    <source>
        <dbReference type="SAM" id="SignalP"/>
    </source>
</evidence>
<dbReference type="Pfam" id="PF07740">
    <property type="entry name" value="Toxin_12"/>
    <property type="match status" value="1"/>
</dbReference>
<evidence type="ECO:0000256" key="3">
    <source>
        <dbReference type="ARBA" id="ARBA00022699"/>
    </source>
</evidence>
<feature type="signal peptide" evidence="5">
    <location>
        <begin position="1"/>
        <end position="20"/>
    </location>
</feature>
<dbReference type="EMBL" id="HAHI01000676">
    <property type="protein sequence ID" value="SNX37556.1"/>
    <property type="molecule type" value="Transcribed_RNA"/>
</dbReference>
<feature type="chain" id="PRO_5020982271" evidence="5">
    <location>
        <begin position="21"/>
        <end position="101"/>
    </location>
</feature>
<keyword evidence="3" id="KW-0528">Neurotoxin</keyword>
<evidence type="ECO:0000256" key="1">
    <source>
        <dbReference type="ARBA" id="ARBA00004613"/>
    </source>
</evidence>
<dbReference type="AlphaFoldDB" id="A0A4Q8KCA8"/>